<dbReference type="EMBL" id="DQ356948">
    <property type="protein sequence ID" value="ABJ08920.1"/>
    <property type="molecule type" value="Genomic_DNA"/>
</dbReference>
<dbReference type="RefSeq" id="YP_784219.1">
    <property type="nucleotide sequence ID" value="NC_008030.1"/>
</dbReference>
<dbReference type="GeneID" id="4363418"/>
<keyword evidence="2" id="KW-1185">Reference proteome</keyword>
<protein>
    <submittedName>
        <fullName evidence="1">Uncharacterized protein</fullName>
    </submittedName>
</protein>
<dbReference type="KEGG" id="vg:4363418"/>
<organismHost>
    <name type="scientific">Crocodylus johnstoni</name>
    <name type="common">Australian freshwater crocodile</name>
    <dbReference type="NCBI Taxonomy" id="184234"/>
</organismHost>
<evidence type="ECO:0000313" key="2">
    <source>
        <dbReference type="Proteomes" id="UP000011300"/>
    </source>
</evidence>
<reference evidence="1 2" key="1">
    <citation type="journal article" date="2006" name="J. Virol.">
        <title>Genome of crocodilepox virus.</title>
        <authorList>
            <person name="Afonso C.L."/>
            <person name="Tulman E.R."/>
            <person name="Delhon G."/>
            <person name="Lu Z."/>
            <person name="Viljoen G.J."/>
            <person name="Wallace D.B."/>
            <person name="Kutish G.F."/>
            <person name="Rock D.L."/>
        </authorList>
    </citation>
    <scope>NUCLEOTIDE SEQUENCE [LARGE SCALE GENOMIC DNA]</scope>
    <source>
        <strain evidence="2">Isolate Crocodylus niloticus/Zimbabwe/Ume/2001</strain>
    </source>
</reference>
<organism evidence="1 2">
    <name type="scientific">Nile crocodilepox virus (isolate Crocodylus niloticus/Zimbabwe/Ume/2001)</name>
    <name type="common">CRV</name>
    <dbReference type="NCBI Taxonomy" id="1289473"/>
    <lineage>
        <taxon>Viruses</taxon>
        <taxon>Varidnaviria</taxon>
        <taxon>Bamfordvirae</taxon>
        <taxon>Nucleocytoviricota</taxon>
        <taxon>Pokkesviricetes</taxon>
        <taxon>Chitovirales</taxon>
        <taxon>Poxviridae</taxon>
        <taxon>Chordopoxvirinae</taxon>
        <taxon>Crocodylidpoxvirus</taxon>
        <taxon>Crocodylidpoxvirus nilecrocodilepox</taxon>
        <taxon>Nile crocodilepox virus</taxon>
    </lineage>
</organism>
<evidence type="ECO:0000313" key="1">
    <source>
        <dbReference type="EMBL" id="ABJ08920.1"/>
    </source>
</evidence>
<dbReference type="Proteomes" id="UP000011300">
    <property type="component" value="Segment"/>
</dbReference>
<sequence>MFVPGKFLLRSVADGFLPDALRPFYFTARGSSSKAAARLTQRFFVSNLPFISRFVISTFYSVVLSRVVFSGVPPCPVGSLAPGTSASRFDVEDGHRMRARCFPLSGRPSNACGKRKINLDINETTF</sequence>
<name>Q070M2_CPRVZ</name>
<organismHost>
    <name type="scientific">Crocodylus niloticus</name>
    <name type="common">Nile crocodile</name>
    <name type="synonym">African crocodile</name>
    <dbReference type="NCBI Taxonomy" id="8501"/>
</organismHost>
<accession>Q070M2</accession>
<proteinExistence type="predicted"/>
<organismHost>
    <name type="scientific">Crocodylus porosus</name>
    <name type="common">Saltwater crocodile</name>
    <name type="synonym">Estuarine crocodile</name>
    <dbReference type="NCBI Taxonomy" id="8502"/>
</organismHost>
<gene>
    <name evidence="1" type="ORF">CRV029</name>
</gene>